<protein>
    <submittedName>
        <fullName evidence="1">Uncharacterized protein</fullName>
    </submittedName>
</protein>
<organism evidence="1 2">
    <name type="scientific">Prosthecomicrobium pneumaticum</name>
    <dbReference type="NCBI Taxonomy" id="81895"/>
    <lineage>
        <taxon>Bacteria</taxon>
        <taxon>Pseudomonadati</taxon>
        <taxon>Pseudomonadota</taxon>
        <taxon>Alphaproteobacteria</taxon>
        <taxon>Hyphomicrobiales</taxon>
        <taxon>Kaistiaceae</taxon>
        <taxon>Prosthecomicrobium</taxon>
    </lineage>
</organism>
<reference evidence="1 2" key="1">
    <citation type="submission" date="2020-08" db="EMBL/GenBank/DDBJ databases">
        <title>Genomic Encyclopedia of Type Strains, Phase IV (KMG-IV): sequencing the most valuable type-strain genomes for metagenomic binning, comparative biology and taxonomic classification.</title>
        <authorList>
            <person name="Goeker M."/>
        </authorList>
    </citation>
    <scope>NUCLEOTIDE SEQUENCE [LARGE SCALE GENOMIC DNA]</scope>
    <source>
        <strain evidence="1 2">DSM 16268</strain>
    </source>
</reference>
<keyword evidence="2" id="KW-1185">Reference proteome</keyword>
<dbReference type="RefSeq" id="WP_183853516.1">
    <property type="nucleotide sequence ID" value="NZ_JACHOO010000002.1"/>
</dbReference>
<evidence type="ECO:0000313" key="2">
    <source>
        <dbReference type="Proteomes" id="UP000523821"/>
    </source>
</evidence>
<evidence type="ECO:0000313" key="1">
    <source>
        <dbReference type="EMBL" id="MBB5752133.1"/>
    </source>
</evidence>
<sequence>MTGEQVPPRAATERGSAIARAPLAGRLRARVARLAVLLGRIGFLSDGPALGRDGIEVGAAWKRPANCE</sequence>
<proteinExistence type="predicted"/>
<dbReference type="Proteomes" id="UP000523821">
    <property type="component" value="Unassembled WGS sequence"/>
</dbReference>
<name>A0A7W9CV44_9HYPH</name>
<comment type="caution">
    <text evidence="1">The sequence shown here is derived from an EMBL/GenBank/DDBJ whole genome shotgun (WGS) entry which is preliminary data.</text>
</comment>
<gene>
    <name evidence="1" type="ORF">GGQ63_001185</name>
</gene>
<dbReference type="AlphaFoldDB" id="A0A7W9CV44"/>
<accession>A0A7W9CV44</accession>
<dbReference type="EMBL" id="JACHOO010000002">
    <property type="protein sequence ID" value="MBB5752133.1"/>
    <property type="molecule type" value="Genomic_DNA"/>
</dbReference>